<accession>A0A6J7X1Z8</accession>
<dbReference type="EMBL" id="LR798335">
    <property type="protein sequence ID" value="CAB5224447.1"/>
    <property type="molecule type" value="Genomic_DNA"/>
</dbReference>
<sequence length="80" mass="8643">MSTTDTGGPAFPIQELNHDGTPYFLHTGITMLDYFAAKAMQGELAAQSVESGHYEDFGALASRSYKIAEAMLEQKKARGA</sequence>
<reference evidence="1" key="1">
    <citation type="submission" date="2020-05" db="EMBL/GenBank/DDBJ databases">
        <authorList>
            <person name="Chiriac C."/>
            <person name="Salcher M."/>
            <person name="Ghai R."/>
            <person name="Kavagutti S V."/>
        </authorList>
    </citation>
    <scope>NUCLEOTIDE SEQUENCE</scope>
</reference>
<protein>
    <submittedName>
        <fullName evidence="1">Uncharacterized protein</fullName>
    </submittedName>
</protein>
<organism evidence="1">
    <name type="scientific">uncultured Caudovirales phage</name>
    <dbReference type="NCBI Taxonomy" id="2100421"/>
    <lineage>
        <taxon>Viruses</taxon>
        <taxon>Duplodnaviria</taxon>
        <taxon>Heunggongvirae</taxon>
        <taxon>Uroviricota</taxon>
        <taxon>Caudoviricetes</taxon>
        <taxon>Peduoviridae</taxon>
        <taxon>Maltschvirus</taxon>
        <taxon>Maltschvirus maltsch</taxon>
    </lineage>
</organism>
<proteinExistence type="predicted"/>
<gene>
    <name evidence="1" type="ORF">UFOVP393_81</name>
</gene>
<evidence type="ECO:0000313" key="1">
    <source>
        <dbReference type="EMBL" id="CAB5224447.1"/>
    </source>
</evidence>
<name>A0A6J7X1Z8_9CAUD</name>